<dbReference type="InterPro" id="IPR036259">
    <property type="entry name" value="MFS_trans_sf"/>
</dbReference>
<dbReference type="SUPFAM" id="SSF103473">
    <property type="entry name" value="MFS general substrate transporter"/>
    <property type="match status" value="1"/>
</dbReference>
<feature type="domain" description="Major facilitator superfamily (MFS) profile" evidence="7">
    <location>
        <begin position="79"/>
        <end position="504"/>
    </location>
</feature>
<evidence type="ECO:0000313" key="9">
    <source>
        <dbReference type="Proteomes" id="UP001590951"/>
    </source>
</evidence>
<dbReference type="PANTHER" id="PTHR23502">
    <property type="entry name" value="MAJOR FACILITATOR SUPERFAMILY"/>
    <property type="match status" value="1"/>
</dbReference>
<accession>A0ABR4B0P6</accession>
<protein>
    <recommendedName>
        <fullName evidence="7">Major facilitator superfamily (MFS) profile domain-containing protein</fullName>
    </recommendedName>
</protein>
<reference evidence="8 9" key="1">
    <citation type="submission" date="2024-09" db="EMBL/GenBank/DDBJ databases">
        <title>Rethinking Asexuality: The Enigmatic Case of Functional Sexual Genes in Lepraria (Stereocaulaceae).</title>
        <authorList>
            <person name="Doellman M."/>
            <person name="Sun Y."/>
            <person name="Barcenas-Pena A."/>
            <person name="Lumbsch H.T."/>
            <person name="Grewe F."/>
        </authorList>
    </citation>
    <scope>NUCLEOTIDE SEQUENCE [LARGE SCALE GENOMIC DNA]</scope>
    <source>
        <strain evidence="8 9">Grewe 0041</strain>
    </source>
</reference>
<organism evidence="8 9">
    <name type="scientific">Lepraria finkii</name>
    <dbReference type="NCBI Taxonomy" id="1340010"/>
    <lineage>
        <taxon>Eukaryota</taxon>
        <taxon>Fungi</taxon>
        <taxon>Dikarya</taxon>
        <taxon>Ascomycota</taxon>
        <taxon>Pezizomycotina</taxon>
        <taxon>Lecanoromycetes</taxon>
        <taxon>OSLEUM clade</taxon>
        <taxon>Lecanoromycetidae</taxon>
        <taxon>Lecanorales</taxon>
        <taxon>Lecanorineae</taxon>
        <taxon>Stereocaulaceae</taxon>
        <taxon>Lepraria</taxon>
    </lineage>
</organism>
<dbReference type="Gene3D" id="1.20.1250.20">
    <property type="entry name" value="MFS general substrate transporter like domains"/>
    <property type="match status" value="1"/>
</dbReference>
<keyword evidence="4 6" id="KW-0472">Membrane</keyword>
<comment type="caution">
    <text evidence="8">The sequence shown here is derived from an EMBL/GenBank/DDBJ whole genome shotgun (WGS) entry which is preliminary data.</text>
</comment>
<evidence type="ECO:0000256" key="2">
    <source>
        <dbReference type="ARBA" id="ARBA00022692"/>
    </source>
</evidence>
<dbReference type="EMBL" id="JBHFEH010000034">
    <property type="protein sequence ID" value="KAL2051477.1"/>
    <property type="molecule type" value="Genomic_DNA"/>
</dbReference>
<keyword evidence="2 6" id="KW-0812">Transmembrane</keyword>
<dbReference type="PANTHER" id="PTHR23502:SF38">
    <property type="entry name" value="POLYAMINE TRANSPORTER 4"/>
    <property type="match status" value="1"/>
</dbReference>
<sequence length="550" mass="60067">MHPLQESFRHICNWSNATRMNSNAALLTAPSPLQMTKSSNSGDAMKEMAGSTPAAGGHMMSATDPDNPQNWPVYKKVYVSVVAFAFSWVVAFGATAYTPGITGVVQHLDVTMQVAILGFSLYLLGIAFAPIITPHLSERYGRQAVYLVTLPIFAFFILGASFSHSFAALAVCRFFAGFFGGPSLVLIEGTFADVWSAQITVAYYSVLAVSSFTGAAAGPLIGGFIFAYGGWRWTQWIVLILALPIYLFGIAMPDTYPREIQRRRAKRTGTPLKLLSAQSGVTLADMFTVTFLTPIKMLLTEPIVIGLSLYVGFIFGVTFQFFISIPAVLELTYSFTVQQVGIAFSAAILGSILSTVMSMAIDFSVPHWCTKNHDGTVPEEYRMLPAMIGGLMVTTSLFWIAWTAKPSVHYLSPIFGTTLYIWGAMSIIISSISYLFDAYPPRNTLSALTAAASFRLVIAAIIPLVIIEMITNLTGAWAVSTFGFISTAFAPIPWILYLFGARLRAHSKYNPPMPASMMKGHLGRDEEMQREGMQMQGTQMQGMQDGMQAH</sequence>
<feature type="transmembrane region" description="Helical" evidence="6">
    <location>
        <begin position="414"/>
        <end position="436"/>
    </location>
</feature>
<comment type="subcellular location">
    <subcellularLocation>
        <location evidence="1">Membrane</location>
        <topology evidence="1">Multi-pass membrane protein</topology>
    </subcellularLocation>
</comment>
<gene>
    <name evidence="8" type="ORF">ABVK25_008139</name>
</gene>
<feature type="transmembrane region" description="Helical" evidence="6">
    <location>
        <begin position="448"/>
        <end position="467"/>
    </location>
</feature>
<evidence type="ECO:0000313" key="8">
    <source>
        <dbReference type="EMBL" id="KAL2051477.1"/>
    </source>
</evidence>
<feature type="transmembrane region" description="Helical" evidence="6">
    <location>
        <begin position="110"/>
        <end position="132"/>
    </location>
</feature>
<feature type="transmembrane region" description="Helical" evidence="6">
    <location>
        <begin position="307"/>
        <end position="329"/>
    </location>
</feature>
<dbReference type="Pfam" id="PF07690">
    <property type="entry name" value="MFS_1"/>
    <property type="match status" value="1"/>
</dbReference>
<evidence type="ECO:0000259" key="7">
    <source>
        <dbReference type="PROSITE" id="PS50850"/>
    </source>
</evidence>
<feature type="transmembrane region" description="Helical" evidence="6">
    <location>
        <begin position="341"/>
        <end position="361"/>
    </location>
</feature>
<feature type="transmembrane region" description="Helical" evidence="6">
    <location>
        <begin position="77"/>
        <end position="98"/>
    </location>
</feature>
<dbReference type="Proteomes" id="UP001590951">
    <property type="component" value="Unassembled WGS sequence"/>
</dbReference>
<feature type="transmembrane region" description="Helical" evidence="6">
    <location>
        <begin position="381"/>
        <end position="402"/>
    </location>
</feature>
<evidence type="ECO:0000256" key="1">
    <source>
        <dbReference type="ARBA" id="ARBA00004141"/>
    </source>
</evidence>
<dbReference type="InterPro" id="IPR011701">
    <property type="entry name" value="MFS"/>
</dbReference>
<evidence type="ECO:0000256" key="5">
    <source>
        <dbReference type="SAM" id="MobiDB-lite"/>
    </source>
</evidence>
<feature type="compositionally biased region" description="Low complexity" evidence="5">
    <location>
        <begin position="531"/>
        <end position="550"/>
    </location>
</feature>
<proteinExistence type="predicted"/>
<dbReference type="PROSITE" id="PS50850">
    <property type="entry name" value="MFS"/>
    <property type="match status" value="1"/>
</dbReference>
<feature type="transmembrane region" description="Helical" evidence="6">
    <location>
        <begin position="168"/>
        <end position="189"/>
    </location>
</feature>
<feature type="transmembrane region" description="Helical" evidence="6">
    <location>
        <begin position="201"/>
        <end position="227"/>
    </location>
</feature>
<feature type="region of interest" description="Disordered" evidence="5">
    <location>
        <begin position="36"/>
        <end position="62"/>
    </location>
</feature>
<dbReference type="InterPro" id="IPR020846">
    <property type="entry name" value="MFS_dom"/>
</dbReference>
<keyword evidence="3 6" id="KW-1133">Transmembrane helix</keyword>
<name>A0ABR4B0P6_9LECA</name>
<feature type="transmembrane region" description="Helical" evidence="6">
    <location>
        <begin position="479"/>
        <end position="500"/>
    </location>
</feature>
<feature type="transmembrane region" description="Helical" evidence="6">
    <location>
        <begin position="144"/>
        <end position="162"/>
    </location>
</feature>
<evidence type="ECO:0000256" key="3">
    <source>
        <dbReference type="ARBA" id="ARBA00022989"/>
    </source>
</evidence>
<evidence type="ECO:0000256" key="6">
    <source>
        <dbReference type="SAM" id="Phobius"/>
    </source>
</evidence>
<feature type="region of interest" description="Disordered" evidence="5">
    <location>
        <begin position="529"/>
        <end position="550"/>
    </location>
</feature>
<evidence type="ECO:0000256" key="4">
    <source>
        <dbReference type="ARBA" id="ARBA00023136"/>
    </source>
</evidence>
<keyword evidence="9" id="KW-1185">Reference proteome</keyword>
<feature type="transmembrane region" description="Helical" evidence="6">
    <location>
        <begin position="233"/>
        <end position="253"/>
    </location>
</feature>